<evidence type="ECO:0000256" key="1">
    <source>
        <dbReference type="SAM" id="MobiDB-lite"/>
    </source>
</evidence>
<dbReference type="InterPro" id="IPR002376">
    <property type="entry name" value="Formyl_transf_N"/>
</dbReference>
<dbReference type="AlphaFoldDB" id="A0A1H8SIR0"/>
<feature type="compositionally biased region" description="Basic and acidic residues" evidence="1">
    <location>
        <begin position="267"/>
        <end position="277"/>
    </location>
</feature>
<reference evidence="4" key="1">
    <citation type="submission" date="2016-10" db="EMBL/GenBank/DDBJ databases">
        <authorList>
            <person name="Varghese N."/>
            <person name="Submissions S."/>
        </authorList>
    </citation>
    <scope>NUCLEOTIDE SEQUENCE [LARGE SCALE GENOMIC DNA]</scope>
    <source>
        <strain evidence="4">IBRC-M 10043</strain>
    </source>
</reference>
<feature type="region of interest" description="Disordered" evidence="1">
    <location>
        <begin position="258"/>
        <end position="277"/>
    </location>
</feature>
<organism evidence="3 4">
    <name type="scientific">Halorientalis persicus</name>
    <dbReference type="NCBI Taxonomy" id="1367881"/>
    <lineage>
        <taxon>Archaea</taxon>
        <taxon>Methanobacteriati</taxon>
        <taxon>Methanobacteriota</taxon>
        <taxon>Stenosarchaea group</taxon>
        <taxon>Halobacteria</taxon>
        <taxon>Halobacteriales</taxon>
        <taxon>Haloarculaceae</taxon>
        <taxon>Halorientalis</taxon>
    </lineage>
</organism>
<dbReference type="RefSeq" id="WP_092662412.1">
    <property type="nucleotide sequence ID" value="NZ_FOCX01000019.1"/>
</dbReference>
<dbReference type="OrthoDB" id="168093at2157"/>
<name>A0A1H8SIR0_9EURY</name>
<dbReference type="Proteomes" id="UP000198775">
    <property type="component" value="Unassembled WGS sequence"/>
</dbReference>
<gene>
    <name evidence="3" type="ORF">SAMN05216388_101948</name>
</gene>
<sequence>MDVCLFLSGTTVRDWQAEALERVVAADDVTITSILYSAAESDRSLGDTLRRGLEVREWAVVNALNAWLRPRGVGTERVPVDRVLDRDGITERAVRPRVVDGWKQEIPGEVVDAIAAEADVAVRFGFNFIVGPVLTAFEYGVLSYHHGDLREYRGQPAGFWEFVHDADTAGITVQRLTPDIDAGEIAALRTVDIGDCHAWEAVRRRLYAESGDLLLPALRAVRDGRAREPERLGDVYTLPSGRPVFEFAVRNAVGQLRERLGGTSDGGGRDRRSSGVG</sequence>
<proteinExistence type="predicted"/>
<feature type="domain" description="Formyl transferase N-terminal" evidence="2">
    <location>
        <begin position="109"/>
        <end position="213"/>
    </location>
</feature>
<keyword evidence="4" id="KW-1185">Reference proteome</keyword>
<evidence type="ECO:0000259" key="2">
    <source>
        <dbReference type="Pfam" id="PF00551"/>
    </source>
</evidence>
<accession>A0A1H8SIR0</accession>
<protein>
    <submittedName>
        <fullName evidence="3">Formyl transferase</fullName>
    </submittedName>
</protein>
<dbReference type="GO" id="GO:0016740">
    <property type="term" value="F:transferase activity"/>
    <property type="evidence" value="ECO:0007669"/>
    <property type="project" value="UniProtKB-KW"/>
</dbReference>
<dbReference type="InterPro" id="IPR036477">
    <property type="entry name" value="Formyl_transf_N_sf"/>
</dbReference>
<evidence type="ECO:0000313" key="4">
    <source>
        <dbReference type="Proteomes" id="UP000198775"/>
    </source>
</evidence>
<dbReference type="Gene3D" id="3.40.50.170">
    <property type="entry name" value="Formyl transferase, N-terminal domain"/>
    <property type="match status" value="1"/>
</dbReference>
<dbReference type="SUPFAM" id="SSF53328">
    <property type="entry name" value="Formyltransferase"/>
    <property type="match status" value="1"/>
</dbReference>
<evidence type="ECO:0000313" key="3">
    <source>
        <dbReference type="EMBL" id="SEO78455.1"/>
    </source>
</evidence>
<dbReference type="EMBL" id="FOCX01000019">
    <property type="protein sequence ID" value="SEO78455.1"/>
    <property type="molecule type" value="Genomic_DNA"/>
</dbReference>
<keyword evidence="3" id="KW-0808">Transferase</keyword>
<dbReference type="Pfam" id="PF00551">
    <property type="entry name" value="Formyl_trans_N"/>
    <property type="match status" value="1"/>
</dbReference>